<keyword evidence="4" id="KW-0460">Magnesium</keyword>
<keyword evidence="2 3" id="KW-0342">GTP-binding</keyword>
<keyword evidence="1 3" id="KW-0547">Nucleotide-binding</keyword>
<evidence type="ECO:0000256" key="4">
    <source>
        <dbReference type="PIRSR" id="PIRSR606689-2"/>
    </source>
</evidence>
<dbReference type="Proteomes" id="UP000694414">
    <property type="component" value="Unplaced"/>
</dbReference>
<sequence length="97" mass="11140">MGNLMQLLSSLPSFQFFHIVFLGLDCAEKTSVFYRLQFNEFVNTVLTKGFYTEKISVTLGNPKSHFSLLGCKWSGEIKATVGIYQMHRWHCAYYGLC</sequence>
<dbReference type="GeneTree" id="ENSGT00940000154546"/>
<keyword evidence="4" id="KW-0479">Metal-binding</keyword>
<feature type="binding site" evidence="4">
    <location>
        <position position="47"/>
    </location>
    <ligand>
        <name>Mg(2+)</name>
        <dbReference type="ChEBI" id="CHEBI:18420"/>
    </ligand>
</feature>
<evidence type="ECO:0000256" key="2">
    <source>
        <dbReference type="ARBA" id="ARBA00023134"/>
    </source>
</evidence>
<dbReference type="Pfam" id="PF00025">
    <property type="entry name" value="Arf"/>
    <property type="match status" value="1"/>
</dbReference>
<evidence type="ECO:0000256" key="3">
    <source>
        <dbReference type="PIRSR" id="PIRSR606689-1"/>
    </source>
</evidence>
<feature type="binding site" evidence="3">
    <location>
        <begin position="23"/>
        <end position="30"/>
    </location>
    <ligand>
        <name>GTP</name>
        <dbReference type="ChEBI" id="CHEBI:37565"/>
    </ligand>
</feature>
<feature type="binding site" evidence="4">
    <location>
        <position position="30"/>
    </location>
    <ligand>
        <name>Mg(2+)</name>
        <dbReference type="ChEBI" id="CHEBI:18420"/>
    </ligand>
</feature>
<evidence type="ECO:0000313" key="5">
    <source>
        <dbReference type="Ensembl" id="ENSPSMP00000003994.1"/>
    </source>
</evidence>
<dbReference type="GO" id="GO:0003924">
    <property type="term" value="F:GTPase activity"/>
    <property type="evidence" value="ECO:0007669"/>
    <property type="project" value="InterPro"/>
</dbReference>
<dbReference type="GO" id="GO:0046872">
    <property type="term" value="F:metal ion binding"/>
    <property type="evidence" value="ECO:0007669"/>
    <property type="project" value="UniProtKB-KW"/>
</dbReference>
<reference evidence="5" key="1">
    <citation type="submission" date="2025-08" db="UniProtKB">
        <authorList>
            <consortium name="Ensembl"/>
        </authorList>
    </citation>
    <scope>IDENTIFICATION</scope>
</reference>
<protein>
    <submittedName>
        <fullName evidence="5">Uncharacterized protein</fullName>
    </submittedName>
</protein>
<dbReference type="Gene3D" id="3.40.50.300">
    <property type="entry name" value="P-loop containing nucleotide triphosphate hydrolases"/>
    <property type="match status" value="1"/>
</dbReference>
<dbReference type="InterPro" id="IPR006689">
    <property type="entry name" value="Small_GTPase_ARF/SAR"/>
</dbReference>
<dbReference type="Ensembl" id="ENSPSMT00000004842.1">
    <property type="protein sequence ID" value="ENSPSMP00000003994.1"/>
    <property type="gene ID" value="ENSPSMG00000003209.1"/>
</dbReference>
<dbReference type="AlphaFoldDB" id="A0A8C8YLT4"/>
<proteinExistence type="predicted"/>
<evidence type="ECO:0000313" key="6">
    <source>
        <dbReference type="Proteomes" id="UP000694414"/>
    </source>
</evidence>
<organism evidence="5 6">
    <name type="scientific">Prolemur simus</name>
    <name type="common">Greater bamboo lemur</name>
    <name type="synonym">Hapalemur simus</name>
    <dbReference type="NCBI Taxonomy" id="1328070"/>
    <lineage>
        <taxon>Eukaryota</taxon>
        <taxon>Metazoa</taxon>
        <taxon>Chordata</taxon>
        <taxon>Craniata</taxon>
        <taxon>Vertebrata</taxon>
        <taxon>Euteleostomi</taxon>
        <taxon>Mammalia</taxon>
        <taxon>Eutheria</taxon>
        <taxon>Euarchontoglires</taxon>
        <taxon>Primates</taxon>
        <taxon>Strepsirrhini</taxon>
        <taxon>Lemuriformes</taxon>
        <taxon>Lemuridae</taxon>
        <taxon>Prolemur</taxon>
    </lineage>
</organism>
<reference evidence="5" key="2">
    <citation type="submission" date="2025-09" db="UniProtKB">
        <authorList>
            <consortium name="Ensembl"/>
        </authorList>
    </citation>
    <scope>IDENTIFICATION</scope>
</reference>
<keyword evidence="6" id="KW-1185">Reference proteome</keyword>
<dbReference type="GO" id="GO:0005525">
    <property type="term" value="F:GTP binding"/>
    <property type="evidence" value="ECO:0007669"/>
    <property type="project" value="UniProtKB-KW"/>
</dbReference>
<dbReference type="InterPro" id="IPR027417">
    <property type="entry name" value="P-loop_NTPase"/>
</dbReference>
<name>A0A8C8YLT4_PROSS</name>
<evidence type="ECO:0000256" key="1">
    <source>
        <dbReference type="ARBA" id="ARBA00022741"/>
    </source>
</evidence>
<dbReference type="SUPFAM" id="SSF52540">
    <property type="entry name" value="P-loop containing nucleoside triphosphate hydrolases"/>
    <property type="match status" value="1"/>
</dbReference>
<accession>A0A8C8YLT4</accession>